<dbReference type="Pfam" id="PF13970">
    <property type="entry name" value="DUF4221"/>
    <property type="match status" value="1"/>
</dbReference>
<evidence type="ECO:0008006" key="2">
    <source>
        <dbReference type="Google" id="ProtNLM"/>
    </source>
</evidence>
<proteinExistence type="predicted"/>
<gene>
    <name evidence="1" type="ORF">SDC9_83151</name>
</gene>
<dbReference type="AlphaFoldDB" id="A0A644Z6W1"/>
<accession>A0A644Z6W1</accession>
<sequence length="380" mass="45117">MKQIQLLLFSILLFACSSEHKNEFYLRKSNKELSLLLDSNIKSNTKALFLYKDEEGKEYITFQNQYHNEIYFYNFENHQVEFKVTPELEGSNGVGMFFGYYIQNLDSIFLTNIEVEKIVLIDSSSNLKEQLVYDKSSDETPLRRSFSTSDYFRPIRIIGNKIYTISRCDRNKQPNPISITIDMKTKEVDYLPFNYPQMQKTINKMKSFGLEDQFSRDFDGSHFIYSFYFDEDIYITSIDHKEIQRKKIKSKYIKEVHLLDDFGNSTIQEACENPNYGNMVYDPYRSVYYRIAYPKTEINRKLEMQEAITLIDYGRKNFSIIILDKNFNIIGETLFPDYTYNSGILFIREDGLYISSSHPMNPQYDDDYLNFQRFDLAKKD</sequence>
<protein>
    <recommendedName>
        <fullName evidence="2">DUF4221 domain-containing protein</fullName>
    </recommendedName>
</protein>
<dbReference type="PROSITE" id="PS51257">
    <property type="entry name" value="PROKAR_LIPOPROTEIN"/>
    <property type="match status" value="1"/>
</dbReference>
<comment type="caution">
    <text evidence="1">The sequence shown here is derived from an EMBL/GenBank/DDBJ whole genome shotgun (WGS) entry which is preliminary data.</text>
</comment>
<name>A0A644Z6W1_9ZZZZ</name>
<reference evidence="1" key="1">
    <citation type="submission" date="2019-08" db="EMBL/GenBank/DDBJ databases">
        <authorList>
            <person name="Kucharzyk K."/>
            <person name="Murdoch R.W."/>
            <person name="Higgins S."/>
            <person name="Loffler F."/>
        </authorList>
    </citation>
    <scope>NUCLEOTIDE SEQUENCE</scope>
</reference>
<dbReference type="EMBL" id="VSSQ01007643">
    <property type="protein sequence ID" value="MPM36552.1"/>
    <property type="molecule type" value="Genomic_DNA"/>
</dbReference>
<organism evidence="1">
    <name type="scientific">bioreactor metagenome</name>
    <dbReference type="NCBI Taxonomy" id="1076179"/>
    <lineage>
        <taxon>unclassified sequences</taxon>
        <taxon>metagenomes</taxon>
        <taxon>ecological metagenomes</taxon>
    </lineage>
</organism>
<evidence type="ECO:0000313" key="1">
    <source>
        <dbReference type="EMBL" id="MPM36552.1"/>
    </source>
</evidence>
<dbReference type="InterPro" id="IPR025316">
    <property type="entry name" value="DUF4221"/>
</dbReference>